<keyword evidence="3" id="KW-1185">Reference proteome</keyword>
<reference evidence="2 3" key="1">
    <citation type="submission" date="2023-05" db="EMBL/GenBank/DDBJ databases">
        <authorList>
            <person name="Gao F."/>
        </authorList>
    </citation>
    <scope>NUCLEOTIDE SEQUENCE [LARGE SCALE GENOMIC DNA]</scope>
    <source>
        <strain evidence="2 3">MIMF12</strain>
    </source>
</reference>
<dbReference type="Proteomes" id="UP001302059">
    <property type="component" value="Unassembled WGS sequence"/>
</dbReference>
<evidence type="ECO:0000313" key="3">
    <source>
        <dbReference type="Proteomes" id="UP001302059"/>
    </source>
</evidence>
<sequence length="57" mass="5888">MPRRVSITDLPGYAPDPSPAPLRDEKADPQAIKAIRTPDTAPVVPGSGAGQPAPKTN</sequence>
<comment type="caution">
    <text evidence="2">The sequence shown here is derived from an EMBL/GenBank/DDBJ whole genome shotgun (WGS) entry which is preliminary data.</text>
</comment>
<name>A0ABT7JKL8_9DEIO</name>
<dbReference type="EMBL" id="JASNGB010000064">
    <property type="protein sequence ID" value="MDL2344194.1"/>
    <property type="molecule type" value="Genomic_DNA"/>
</dbReference>
<organism evidence="2 3">
    <name type="scientific">Deinococcus rhizophilus</name>
    <dbReference type="NCBI Taxonomy" id="3049544"/>
    <lineage>
        <taxon>Bacteria</taxon>
        <taxon>Thermotogati</taxon>
        <taxon>Deinococcota</taxon>
        <taxon>Deinococci</taxon>
        <taxon>Deinococcales</taxon>
        <taxon>Deinococcaceae</taxon>
        <taxon>Deinococcus</taxon>
    </lineage>
</organism>
<dbReference type="RefSeq" id="WP_285522997.1">
    <property type="nucleotide sequence ID" value="NZ_JASNGB010000064.1"/>
</dbReference>
<gene>
    <name evidence="2" type="ORF">QOL99_08515</name>
</gene>
<evidence type="ECO:0000313" key="2">
    <source>
        <dbReference type="EMBL" id="MDL2344194.1"/>
    </source>
</evidence>
<protein>
    <submittedName>
        <fullName evidence="2">Uncharacterized protein</fullName>
    </submittedName>
</protein>
<proteinExistence type="predicted"/>
<feature type="region of interest" description="Disordered" evidence="1">
    <location>
        <begin position="1"/>
        <end position="57"/>
    </location>
</feature>
<accession>A0ABT7JKL8</accession>
<evidence type="ECO:0000256" key="1">
    <source>
        <dbReference type="SAM" id="MobiDB-lite"/>
    </source>
</evidence>